<dbReference type="InterPro" id="IPR036511">
    <property type="entry name" value="TGT-like_sf"/>
</dbReference>
<dbReference type="NCBIfam" id="NF041059">
    <property type="entry name" value="DpdA"/>
    <property type="match status" value="1"/>
</dbReference>
<reference evidence="2" key="1">
    <citation type="journal article" date="2019" name="Int. J. Syst. Evol. Microbiol.">
        <title>The Global Catalogue of Microorganisms (GCM) 10K type strain sequencing project: providing services to taxonomists for standard genome sequencing and annotation.</title>
        <authorList>
            <consortium name="The Broad Institute Genomics Platform"/>
            <consortium name="The Broad Institute Genome Sequencing Center for Infectious Disease"/>
            <person name="Wu L."/>
            <person name="Ma J."/>
        </authorList>
    </citation>
    <scope>NUCLEOTIDE SEQUENCE [LARGE SCALE GENOMIC DNA]</scope>
    <source>
        <strain evidence="2">DFY28</strain>
    </source>
</reference>
<gene>
    <name evidence="1" type="primary">dpdA</name>
    <name evidence="1" type="ORF">ACFPWU_14190</name>
</gene>
<name>A0ABW1R2P7_9ACTN</name>
<dbReference type="Proteomes" id="UP001596098">
    <property type="component" value="Unassembled WGS sequence"/>
</dbReference>
<evidence type="ECO:0000313" key="1">
    <source>
        <dbReference type="EMBL" id="MFC6154815.1"/>
    </source>
</evidence>
<comment type="caution">
    <text evidence="1">The sequence shown here is derived from an EMBL/GenBank/DDBJ whole genome shotgun (WGS) entry which is preliminary data.</text>
</comment>
<dbReference type="EMBL" id="JBHSQI010000009">
    <property type="protein sequence ID" value="MFC6154815.1"/>
    <property type="molecule type" value="Genomic_DNA"/>
</dbReference>
<keyword evidence="2" id="KW-1185">Reference proteome</keyword>
<sequence length="418" mass="46642">MRFYFPDSQDLVSPAYDFLRDEYPPHRVRQRDDLYAHEVLEKAPYHGILVSKAIVDGSVKGGGKYTGAQRARLQRMGVNRFFRLPSNVLTLGDNGAFNYVEEEIPPVTVAETLDFYVESGFDAGISTDHVIFGYDETAPLGDPAPVEWQERRALTLRLAEEFINSTQDQGVSLDPVGAAQGWSPQSYADSVRRLEDLGYRRIALGGMVPLKTAQIIDCLKAIDDDRRSRPDGWQPAELHLLGITRIDSMEEFAALGVTSFDSTSSFRQAFMDDRKNYHIENTSFVALRVPQVDGNPTLKRAILAGTVSQSEAIAAERAVLKALRAFTGAPNEVRGCLDVLGAYEQICGSKKSYLDAYERTLTAAPWLHCSCTLCRKHGIEIAIFRGTERNKRRGFHNLSVLADRMDSLSLPQRKSIDD</sequence>
<protein>
    <submittedName>
        <fullName evidence="1">tRNA-guanine transglycosylase DpdA</fullName>
    </submittedName>
</protein>
<evidence type="ECO:0000313" key="2">
    <source>
        <dbReference type="Proteomes" id="UP001596098"/>
    </source>
</evidence>
<dbReference type="RefSeq" id="WP_128219141.1">
    <property type="nucleotide sequence ID" value="NZ_CP034929.1"/>
</dbReference>
<dbReference type="InterPro" id="IPR053537">
    <property type="entry name" value="DNA-guanine_TGase"/>
</dbReference>
<proteinExistence type="predicted"/>
<dbReference type="SUPFAM" id="SSF51713">
    <property type="entry name" value="tRNA-guanine transglycosylase"/>
    <property type="match status" value="1"/>
</dbReference>
<dbReference type="Gene3D" id="3.20.20.105">
    <property type="entry name" value="Queuine tRNA-ribosyltransferase-like"/>
    <property type="match status" value="1"/>
</dbReference>
<organism evidence="1 2">
    <name type="scientific">Nocardioides yefusunii</name>
    <dbReference type="NCBI Taxonomy" id="2500546"/>
    <lineage>
        <taxon>Bacteria</taxon>
        <taxon>Bacillati</taxon>
        <taxon>Actinomycetota</taxon>
        <taxon>Actinomycetes</taxon>
        <taxon>Propionibacteriales</taxon>
        <taxon>Nocardioidaceae</taxon>
        <taxon>Nocardioides</taxon>
    </lineage>
</organism>
<accession>A0ABW1R2P7</accession>